<dbReference type="PANTHER" id="PTHR44757">
    <property type="entry name" value="DIGUANYLATE CYCLASE DGCP"/>
    <property type="match status" value="1"/>
</dbReference>
<evidence type="ECO:0000259" key="4">
    <source>
        <dbReference type="PROSITE" id="PS50113"/>
    </source>
</evidence>
<keyword evidence="1" id="KW-0597">Phosphoprotein</keyword>
<accession>A0ABP7U2J7</accession>
<dbReference type="SUPFAM" id="SSF52172">
    <property type="entry name" value="CheY-like"/>
    <property type="match status" value="1"/>
</dbReference>
<dbReference type="InterPro" id="IPR052155">
    <property type="entry name" value="Biofilm_reg_signaling"/>
</dbReference>
<dbReference type="Pfam" id="PF08447">
    <property type="entry name" value="PAS_3"/>
    <property type="match status" value="1"/>
</dbReference>
<dbReference type="EMBL" id="BAAAZE010000016">
    <property type="protein sequence ID" value="GAA4034814.1"/>
    <property type="molecule type" value="Genomic_DNA"/>
</dbReference>
<feature type="domain" description="PAC" evidence="4">
    <location>
        <begin position="229"/>
        <end position="280"/>
    </location>
</feature>
<keyword evidence="7" id="KW-1185">Reference proteome</keyword>
<gene>
    <name evidence="6" type="ORF">GCM10022212_38010</name>
</gene>
<evidence type="ECO:0000259" key="5">
    <source>
        <dbReference type="PROSITE" id="PS50887"/>
    </source>
</evidence>
<feature type="domain" description="PAS" evidence="3">
    <location>
        <begin position="281"/>
        <end position="351"/>
    </location>
</feature>
<dbReference type="InterPro" id="IPR000160">
    <property type="entry name" value="GGDEF_dom"/>
</dbReference>
<sequence length="693" mass="77022">MSASDLALPPDVLIRLPAGRPLLLIVDDQPSNIQVLYAIFKIDHDVCMATSGADALAFCLARQPDLILLDVVMPDMDGYAVCRELKNNPLTSHIAVIFVTGQNDPLVEARGLDEGGVDFISKPFHERVVRARVRTHLILKWQTDELRVKQLELRQRQAELEAVHDASPLALFHIDIWGGCTYVNRAYEQMSGMVDGAALGLGWRRQMDPDEVALLLATCSGLTNAQQHYDGTHRFRHIDGGTVVAQVRVAPIVIDDVVTGYVGTAEDVTERRAADAALAANEKRLRVLTDSIPALICYIGIEEQFQFCNIHYERLLGLHPEKILGKTLLQVYGDDAYAEMAPHVAAVLAGNSVSYERSLRIDEREWYLQSEYVPDLGQDGQVLGFYAMVTDVTQRRVAEKNLAAGERRLRTITDNLPVAISYMDTSQRFHFANPTLYAWTGTTPETVLGKSLLEVMGPDLYEERRVHLERALAGERVDFTTTSTMVGQEHHLQSIYLPDMAADGQVKGVYTLSNDITVLKKTEHDLRRLAREDSLTGLPNRAHLYDALNVVLTRNRRRGGAIAVLFLDIDHFKLVNDRFGHAIGDLVLQEFATRLTKSVRTTDLVARLAGDEFVIILEGLGATQEAHRIAEKILQLVGKPWLLNGEKLDITTSIGIAFDEACLRSGAELLSDADAALYEAKSAGRNTFRSHVY</sequence>
<reference evidence="7" key="1">
    <citation type="journal article" date="2019" name="Int. J. Syst. Evol. Microbiol.">
        <title>The Global Catalogue of Microorganisms (GCM) 10K type strain sequencing project: providing services to taxonomists for standard genome sequencing and annotation.</title>
        <authorList>
            <consortium name="The Broad Institute Genomics Platform"/>
            <consortium name="The Broad Institute Genome Sequencing Center for Infectious Disease"/>
            <person name="Wu L."/>
            <person name="Ma J."/>
        </authorList>
    </citation>
    <scope>NUCLEOTIDE SEQUENCE [LARGE SCALE GENOMIC DNA]</scope>
    <source>
        <strain evidence="7">JCM 16673</strain>
    </source>
</reference>
<dbReference type="SMART" id="SM00267">
    <property type="entry name" value="GGDEF"/>
    <property type="match status" value="1"/>
</dbReference>
<dbReference type="InterPro" id="IPR013656">
    <property type="entry name" value="PAS_4"/>
</dbReference>
<organism evidence="6 7">
    <name type="scientific">Actimicrobium antarcticum</name>
    <dbReference type="NCBI Taxonomy" id="1051899"/>
    <lineage>
        <taxon>Bacteria</taxon>
        <taxon>Pseudomonadati</taxon>
        <taxon>Pseudomonadota</taxon>
        <taxon>Betaproteobacteria</taxon>
        <taxon>Burkholderiales</taxon>
        <taxon>Oxalobacteraceae</taxon>
        <taxon>Actimicrobium</taxon>
    </lineage>
</organism>
<dbReference type="Proteomes" id="UP001501353">
    <property type="component" value="Unassembled WGS sequence"/>
</dbReference>
<dbReference type="PROSITE" id="PS50887">
    <property type="entry name" value="GGDEF"/>
    <property type="match status" value="1"/>
</dbReference>
<dbReference type="Gene3D" id="3.30.70.270">
    <property type="match status" value="1"/>
</dbReference>
<dbReference type="InterPro" id="IPR043128">
    <property type="entry name" value="Rev_trsase/Diguanyl_cyclase"/>
</dbReference>
<dbReference type="InterPro" id="IPR013655">
    <property type="entry name" value="PAS_fold_3"/>
</dbReference>
<dbReference type="PROSITE" id="PS50110">
    <property type="entry name" value="RESPONSE_REGULATORY"/>
    <property type="match status" value="1"/>
</dbReference>
<dbReference type="SMART" id="SM00091">
    <property type="entry name" value="PAS"/>
    <property type="match status" value="3"/>
</dbReference>
<dbReference type="InterPro" id="IPR011006">
    <property type="entry name" value="CheY-like_superfamily"/>
</dbReference>
<dbReference type="InterPro" id="IPR001610">
    <property type="entry name" value="PAC"/>
</dbReference>
<dbReference type="SUPFAM" id="SSF55073">
    <property type="entry name" value="Nucleotide cyclase"/>
    <property type="match status" value="1"/>
</dbReference>
<dbReference type="Pfam" id="PF08448">
    <property type="entry name" value="PAS_4"/>
    <property type="match status" value="2"/>
</dbReference>
<evidence type="ECO:0000313" key="7">
    <source>
        <dbReference type="Proteomes" id="UP001501353"/>
    </source>
</evidence>
<dbReference type="InterPro" id="IPR029787">
    <property type="entry name" value="Nucleotide_cyclase"/>
</dbReference>
<dbReference type="NCBIfam" id="TIGR00229">
    <property type="entry name" value="sensory_box"/>
    <property type="match status" value="3"/>
</dbReference>
<feature type="domain" description="PAS" evidence="3">
    <location>
        <begin position="405"/>
        <end position="475"/>
    </location>
</feature>
<dbReference type="PANTHER" id="PTHR44757:SF2">
    <property type="entry name" value="BIOFILM ARCHITECTURE MAINTENANCE PROTEIN MBAA"/>
    <property type="match status" value="1"/>
</dbReference>
<dbReference type="CDD" id="cd00130">
    <property type="entry name" value="PAS"/>
    <property type="match status" value="2"/>
</dbReference>
<dbReference type="InterPro" id="IPR000700">
    <property type="entry name" value="PAS-assoc_C"/>
</dbReference>
<dbReference type="RefSeq" id="WP_344765835.1">
    <property type="nucleotide sequence ID" value="NZ_BAAAZE010000016.1"/>
</dbReference>
<dbReference type="SMART" id="SM00086">
    <property type="entry name" value="PAC"/>
    <property type="match status" value="2"/>
</dbReference>
<feature type="domain" description="Response regulatory" evidence="2">
    <location>
        <begin position="22"/>
        <end position="137"/>
    </location>
</feature>
<proteinExistence type="predicted"/>
<dbReference type="Pfam" id="PF00990">
    <property type="entry name" value="GGDEF"/>
    <property type="match status" value="1"/>
</dbReference>
<dbReference type="NCBIfam" id="TIGR00254">
    <property type="entry name" value="GGDEF"/>
    <property type="match status" value="1"/>
</dbReference>
<comment type="caution">
    <text evidence="6">The sequence shown here is derived from an EMBL/GenBank/DDBJ whole genome shotgun (WGS) entry which is preliminary data.</text>
</comment>
<evidence type="ECO:0008006" key="8">
    <source>
        <dbReference type="Google" id="ProtNLM"/>
    </source>
</evidence>
<evidence type="ECO:0000259" key="3">
    <source>
        <dbReference type="PROSITE" id="PS50112"/>
    </source>
</evidence>
<dbReference type="InterPro" id="IPR000014">
    <property type="entry name" value="PAS"/>
</dbReference>
<dbReference type="PROSITE" id="PS50113">
    <property type="entry name" value="PAC"/>
    <property type="match status" value="2"/>
</dbReference>
<dbReference type="Gene3D" id="3.40.50.2300">
    <property type="match status" value="1"/>
</dbReference>
<dbReference type="Gene3D" id="3.30.450.20">
    <property type="entry name" value="PAS domain"/>
    <property type="match status" value="3"/>
</dbReference>
<dbReference type="Pfam" id="PF00072">
    <property type="entry name" value="Response_reg"/>
    <property type="match status" value="1"/>
</dbReference>
<feature type="domain" description="PAC" evidence="4">
    <location>
        <begin position="351"/>
        <end position="404"/>
    </location>
</feature>
<protein>
    <recommendedName>
        <fullName evidence="8">Diguanylate cyclase</fullName>
    </recommendedName>
</protein>
<dbReference type="InterPro" id="IPR035965">
    <property type="entry name" value="PAS-like_dom_sf"/>
</dbReference>
<evidence type="ECO:0000256" key="1">
    <source>
        <dbReference type="PROSITE-ProRule" id="PRU00169"/>
    </source>
</evidence>
<evidence type="ECO:0000259" key="2">
    <source>
        <dbReference type="PROSITE" id="PS50110"/>
    </source>
</evidence>
<feature type="modified residue" description="4-aspartylphosphate" evidence="1">
    <location>
        <position position="70"/>
    </location>
</feature>
<evidence type="ECO:0000313" key="6">
    <source>
        <dbReference type="EMBL" id="GAA4034814.1"/>
    </source>
</evidence>
<dbReference type="SUPFAM" id="SSF55785">
    <property type="entry name" value="PYP-like sensor domain (PAS domain)"/>
    <property type="match status" value="3"/>
</dbReference>
<dbReference type="SMART" id="SM00448">
    <property type="entry name" value="REC"/>
    <property type="match status" value="1"/>
</dbReference>
<name>A0ABP7U2J7_9BURK</name>
<dbReference type="InterPro" id="IPR001789">
    <property type="entry name" value="Sig_transdc_resp-reg_receiver"/>
</dbReference>
<dbReference type="PROSITE" id="PS50112">
    <property type="entry name" value="PAS"/>
    <property type="match status" value="2"/>
</dbReference>
<dbReference type="CDD" id="cd01949">
    <property type="entry name" value="GGDEF"/>
    <property type="match status" value="1"/>
</dbReference>
<feature type="domain" description="GGDEF" evidence="5">
    <location>
        <begin position="560"/>
        <end position="693"/>
    </location>
</feature>